<evidence type="ECO:0000256" key="1">
    <source>
        <dbReference type="ARBA" id="ARBA00008270"/>
    </source>
</evidence>
<keyword evidence="4" id="KW-1185">Reference proteome</keyword>
<protein>
    <submittedName>
        <fullName evidence="3">Diaminopimelate epimerase-like protein</fullName>
    </submittedName>
</protein>
<dbReference type="OrthoDB" id="75169at2759"/>
<sequence>MASRTPRPLEYSIVNAFTTSALGGNPAVVVHLPTNPSTQRLSNITKVFNQPIASFVFPSSGKTSLFGASSTRTFGLRWFTTTKEVQLCGHGTVAAAHALFLDTDRVPPNVKLLQFETLHGIVTARKVAGGKIQLEMPVATVTRLDKDEAQRITRVLARAFKKDDLAIKFIGSGGQKLKHYLLIELDASENIKSANVDTELMTGTAPYAINIITTTASEAGIDYETRMFAPLVGIQEDQACGSANCVLAPYWSKKLGIKSGAEMCVKQVSARGANLWASVDEGRQMVRVSGEATLVAKGNLVLDLSKFD</sequence>
<keyword evidence="2" id="KW-0413">Isomerase</keyword>
<evidence type="ECO:0000256" key="2">
    <source>
        <dbReference type="ARBA" id="ARBA00023235"/>
    </source>
</evidence>
<dbReference type="SUPFAM" id="SSF54506">
    <property type="entry name" value="Diaminopimelate epimerase-like"/>
    <property type="match status" value="1"/>
</dbReference>
<dbReference type="STRING" id="50990.A0A4Y7QKU8"/>
<accession>A0A4Y7QKU8</accession>
<dbReference type="GO" id="GO:0005737">
    <property type="term" value="C:cytoplasm"/>
    <property type="evidence" value="ECO:0007669"/>
    <property type="project" value="TreeGrafter"/>
</dbReference>
<dbReference type="PANTHER" id="PTHR13774">
    <property type="entry name" value="PHENAZINE BIOSYNTHESIS PROTEIN"/>
    <property type="match status" value="1"/>
</dbReference>
<dbReference type="VEuPathDB" id="FungiDB:BD410DRAFT_340916"/>
<dbReference type="Proteomes" id="UP000294933">
    <property type="component" value="Unassembled WGS sequence"/>
</dbReference>
<dbReference type="NCBIfam" id="TIGR00654">
    <property type="entry name" value="PhzF_family"/>
    <property type="match status" value="1"/>
</dbReference>
<proteinExistence type="inferred from homology"/>
<name>A0A4Y7QKU8_9AGAM</name>
<dbReference type="GO" id="GO:0016853">
    <property type="term" value="F:isomerase activity"/>
    <property type="evidence" value="ECO:0007669"/>
    <property type="project" value="UniProtKB-KW"/>
</dbReference>
<organism evidence="3 4">
    <name type="scientific">Rickenella mellea</name>
    <dbReference type="NCBI Taxonomy" id="50990"/>
    <lineage>
        <taxon>Eukaryota</taxon>
        <taxon>Fungi</taxon>
        <taxon>Dikarya</taxon>
        <taxon>Basidiomycota</taxon>
        <taxon>Agaricomycotina</taxon>
        <taxon>Agaricomycetes</taxon>
        <taxon>Hymenochaetales</taxon>
        <taxon>Rickenellaceae</taxon>
        <taxon>Rickenella</taxon>
    </lineage>
</organism>
<dbReference type="PIRSF" id="PIRSF016184">
    <property type="entry name" value="PhzC_PhzF"/>
    <property type="match status" value="1"/>
</dbReference>
<dbReference type="Gene3D" id="3.10.310.10">
    <property type="entry name" value="Diaminopimelate Epimerase, Chain A, domain 1"/>
    <property type="match status" value="2"/>
</dbReference>
<dbReference type="AlphaFoldDB" id="A0A4Y7QKU8"/>
<dbReference type="InterPro" id="IPR003719">
    <property type="entry name" value="Phenazine_PhzF-like"/>
</dbReference>
<dbReference type="Pfam" id="PF02567">
    <property type="entry name" value="PhzC-PhzF"/>
    <property type="match status" value="1"/>
</dbReference>
<reference evidence="3 4" key="1">
    <citation type="submission" date="2018-06" db="EMBL/GenBank/DDBJ databases">
        <title>A transcriptomic atlas of mushroom development highlights an independent origin of complex multicellularity.</title>
        <authorList>
            <consortium name="DOE Joint Genome Institute"/>
            <person name="Krizsan K."/>
            <person name="Almasi E."/>
            <person name="Merenyi Z."/>
            <person name="Sahu N."/>
            <person name="Viragh M."/>
            <person name="Koszo T."/>
            <person name="Mondo S."/>
            <person name="Kiss B."/>
            <person name="Balint B."/>
            <person name="Kues U."/>
            <person name="Barry K."/>
            <person name="Hegedus J.C."/>
            <person name="Henrissat B."/>
            <person name="Johnson J."/>
            <person name="Lipzen A."/>
            <person name="Ohm R."/>
            <person name="Nagy I."/>
            <person name="Pangilinan J."/>
            <person name="Yan J."/>
            <person name="Xiong Y."/>
            <person name="Grigoriev I.V."/>
            <person name="Hibbett D.S."/>
            <person name="Nagy L.G."/>
        </authorList>
    </citation>
    <scope>NUCLEOTIDE SEQUENCE [LARGE SCALE GENOMIC DNA]</scope>
    <source>
        <strain evidence="3 4">SZMC22713</strain>
    </source>
</reference>
<evidence type="ECO:0000313" key="3">
    <source>
        <dbReference type="EMBL" id="TDL28035.1"/>
    </source>
</evidence>
<evidence type="ECO:0000313" key="4">
    <source>
        <dbReference type="Proteomes" id="UP000294933"/>
    </source>
</evidence>
<comment type="similarity">
    <text evidence="1">Belongs to the PhzF family.</text>
</comment>
<dbReference type="EMBL" id="ML170158">
    <property type="protein sequence ID" value="TDL28035.1"/>
    <property type="molecule type" value="Genomic_DNA"/>
</dbReference>
<gene>
    <name evidence="3" type="ORF">BD410DRAFT_340916</name>
</gene>
<dbReference type="PANTHER" id="PTHR13774:SF17">
    <property type="entry name" value="PHENAZINE BIOSYNTHESIS-LIKE DOMAIN-CONTAINING PROTEIN"/>
    <property type="match status" value="1"/>
</dbReference>